<dbReference type="InterPro" id="IPR029062">
    <property type="entry name" value="Class_I_gatase-like"/>
</dbReference>
<evidence type="ECO:0000313" key="2">
    <source>
        <dbReference type="EMBL" id="GAA4880902.1"/>
    </source>
</evidence>
<comment type="caution">
    <text evidence="2">The sequence shown here is derived from an EMBL/GenBank/DDBJ whole genome shotgun (WGS) entry which is preliminary data.</text>
</comment>
<reference evidence="3" key="1">
    <citation type="journal article" date="2019" name="Int. J. Syst. Evol. Microbiol.">
        <title>The Global Catalogue of Microorganisms (GCM) 10K type strain sequencing project: providing services to taxonomists for standard genome sequencing and annotation.</title>
        <authorList>
            <consortium name="The Broad Institute Genomics Platform"/>
            <consortium name="The Broad Institute Genome Sequencing Center for Infectious Disease"/>
            <person name="Wu L."/>
            <person name="Ma J."/>
        </authorList>
    </citation>
    <scope>NUCLEOTIDE SEQUENCE [LARGE SCALE GENOMIC DNA]</scope>
    <source>
        <strain evidence="3">JCM 18401</strain>
    </source>
</reference>
<dbReference type="InterPro" id="IPR044992">
    <property type="entry name" value="ChyE-like"/>
</dbReference>
<accession>A0ABP9EJE5</accession>
<dbReference type="SUPFAM" id="SSF52317">
    <property type="entry name" value="Class I glutamine amidotransferase-like"/>
    <property type="match status" value="1"/>
</dbReference>
<protein>
    <submittedName>
        <fullName evidence="2">Glutamine amidotransferase</fullName>
    </submittedName>
</protein>
<dbReference type="RefSeq" id="WP_345334625.1">
    <property type="nucleotide sequence ID" value="NZ_BAABJZ010000018.1"/>
</dbReference>
<dbReference type="EMBL" id="BAABJZ010000018">
    <property type="protein sequence ID" value="GAA4880902.1"/>
    <property type="molecule type" value="Genomic_DNA"/>
</dbReference>
<keyword evidence="2" id="KW-0315">Glutamine amidotransferase</keyword>
<proteinExistence type="predicted"/>
<dbReference type="PANTHER" id="PTHR42695">
    <property type="entry name" value="GLUTAMINE AMIDOTRANSFERASE YLR126C-RELATED"/>
    <property type="match status" value="1"/>
</dbReference>
<dbReference type="CDD" id="cd01741">
    <property type="entry name" value="GATase1_1"/>
    <property type="match status" value="1"/>
</dbReference>
<dbReference type="PROSITE" id="PS51273">
    <property type="entry name" value="GATASE_TYPE_1"/>
    <property type="match status" value="1"/>
</dbReference>
<gene>
    <name evidence="2" type="ORF">GCM10023333_13890</name>
</gene>
<organism evidence="2 3">
    <name type="scientific">Ferrimonas pelagia</name>
    <dbReference type="NCBI Taxonomy" id="1177826"/>
    <lineage>
        <taxon>Bacteria</taxon>
        <taxon>Pseudomonadati</taxon>
        <taxon>Pseudomonadota</taxon>
        <taxon>Gammaproteobacteria</taxon>
        <taxon>Alteromonadales</taxon>
        <taxon>Ferrimonadaceae</taxon>
        <taxon>Ferrimonas</taxon>
    </lineage>
</organism>
<sequence length="247" mass="27709">MRIGILDCDCVEPALAQRYGQYSDMFTRALSPYPLSFSVYRAQSDPLPHHGGCAGWLITGSRHSVNEPSDWILQLARWIGLTYQNGGRIAGVCFGHQLIAHALGGQVARARQGWGVGPYENECVGSAPWLTPCSKLTLLSSHQDQVTRLPIGAHRLYRSNFCPNYSFAMGDQIFTLQGHPEFSVEYNRALAMRRRQLLGEDVFLRAQRAFVKQTDAETALQWLAQFFLHKHVQVDSTQLSPDEACKK</sequence>
<dbReference type="PANTHER" id="PTHR42695:SF5">
    <property type="entry name" value="GLUTAMINE AMIDOTRANSFERASE YLR126C-RELATED"/>
    <property type="match status" value="1"/>
</dbReference>
<dbReference type="Proteomes" id="UP001499988">
    <property type="component" value="Unassembled WGS sequence"/>
</dbReference>
<feature type="domain" description="Glutamine amidotransferase" evidence="1">
    <location>
        <begin position="20"/>
        <end position="185"/>
    </location>
</feature>
<dbReference type="Gene3D" id="3.40.50.880">
    <property type="match status" value="1"/>
</dbReference>
<evidence type="ECO:0000313" key="3">
    <source>
        <dbReference type="Proteomes" id="UP001499988"/>
    </source>
</evidence>
<dbReference type="Pfam" id="PF00117">
    <property type="entry name" value="GATase"/>
    <property type="match status" value="1"/>
</dbReference>
<evidence type="ECO:0000259" key="1">
    <source>
        <dbReference type="Pfam" id="PF00117"/>
    </source>
</evidence>
<name>A0ABP9EJE5_9GAMM</name>
<dbReference type="InterPro" id="IPR017926">
    <property type="entry name" value="GATASE"/>
</dbReference>
<keyword evidence="3" id="KW-1185">Reference proteome</keyword>